<dbReference type="EMBL" id="BMAV01005915">
    <property type="protein sequence ID" value="GFY47350.1"/>
    <property type="molecule type" value="Genomic_DNA"/>
</dbReference>
<dbReference type="AlphaFoldDB" id="A0A8X6X6Y2"/>
<protein>
    <submittedName>
        <fullName evidence="1">Uncharacterized protein</fullName>
    </submittedName>
</protein>
<name>A0A8X6X6Y2_9ARAC</name>
<evidence type="ECO:0000313" key="2">
    <source>
        <dbReference type="Proteomes" id="UP000886998"/>
    </source>
</evidence>
<evidence type="ECO:0000313" key="1">
    <source>
        <dbReference type="EMBL" id="GFY47350.1"/>
    </source>
</evidence>
<gene>
    <name evidence="1" type="ORF">TNIN_343511</name>
</gene>
<proteinExistence type="predicted"/>
<comment type="caution">
    <text evidence="1">The sequence shown here is derived from an EMBL/GenBank/DDBJ whole genome shotgun (WGS) entry which is preliminary data.</text>
</comment>
<keyword evidence="2" id="KW-1185">Reference proteome</keyword>
<reference evidence="1" key="1">
    <citation type="submission" date="2020-08" db="EMBL/GenBank/DDBJ databases">
        <title>Multicomponent nature underlies the extraordinary mechanical properties of spider dragline silk.</title>
        <authorList>
            <person name="Kono N."/>
            <person name="Nakamura H."/>
            <person name="Mori M."/>
            <person name="Yoshida Y."/>
            <person name="Ohtoshi R."/>
            <person name="Malay A.D."/>
            <person name="Moran D.A.P."/>
            <person name="Tomita M."/>
            <person name="Numata K."/>
            <person name="Arakawa K."/>
        </authorList>
    </citation>
    <scope>NUCLEOTIDE SEQUENCE</scope>
</reference>
<accession>A0A8X6X6Y2</accession>
<organism evidence="1 2">
    <name type="scientific">Trichonephila inaurata madagascariensis</name>
    <dbReference type="NCBI Taxonomy" id="2747483"/>
    <lineage>
        <taxon>Eukaryota</taxon>
        <taxon>Metazoa</taxon>
        <taxon>Ecdysozoa</taxon>
        <taxon>Arthropoda</taxon>
        <taxon>Chelicerata</taxon>
        <taxon>Arachnida</taxon>
        <taxon>Araneae</taxon>
        <taxon>Araneomorphae</taxon>
        <taxon>Entelegynae</taxon>
        <taxon>Araneoidea</taxon>
        <taxon>Nephilidae</taxon>
        <taxon>Trichonephila</taxon>
        <taxon>Trichonephila inaurata</taxon>
    </lineage>
</organism>
<sequence>MQVSLFSYPYVPRNTVLLFLLLRNINMSYVDVVIASKSVRCWKRFSVMDASPGKHVLVANDKILFTLPNPSYSFPELASFQRIFQ</sequence>
<dbReference type="Proteomes" id="UP000886998">
    <property type="component" value="Unassembled WGS sequence"/>
</dbReference>